<dbReference type="Pfam" id="PF05239">
    <property type="entry name" value="PRC"/>
    <property type="match status" value="1"/>
</dbReference>
<proteinExistence type="predicted"/>
<evidence type="ECO:0000313" key="3">
    <source>
        <dbReference type="Proteomes" id="UP000093352"/>
    </source>
</evidence>
<dbReference type="EMBL" id="MBEW02000024">
    <property type="protein sequence ID" value="RDY20660.1"/>
    <property type="molecule type" value="Genomic_DNA"/>
</dbReference>
<accession>A0A371IJL6</accession>
<reference evidence="2 3" key="1">
    <citation type="journal article" date="2016" name="Genome Announc.">
        <title>Draft Genome Sequence of Criibacterium bergeronii gen. nov., sp. nov., Strain CCRI-22567T, Isolated from a Vaginal Sample from a Woman with Bacterial Vaginosis.</title>
        <authorList>
            <person name="Maheux A.F."/>
            <person name="Berube E."/>
            <person name="Boudreau D.K."/>
            <person name="Raymond F."/>
            <person name="Corbeil J."/>
            <person name="Roy P.H."/>
            <person name="Boissinot M."/>
            <person name="Omar R.F."/>
        </authorList>
    </citation>
    <scope>NUCLEOTIDE SEQUENCE [LARGE SCALE GENOMIC DNA]</scope>
    <source>
        <strain evidence="2 3">CCRI-22567</strain>
    </source>
</reference>
<dbReference type="AlphaFoldDB" id="A0A371IJL6"/>
<evidence type="ECO:0000259" key="1">
    <source>
        <dbReference type="Pfam" id="PF05239"/>
    </source>
</evidence>
<keyword evidence="3" id="KW-1185">Reference proteome</keyword>
<protein>
    <recommendedName>
        <fullName evidence="1">PRC-barrel domain-containing protein</fullName>
    </recommendedName>
</protein>
<dbReference type="SUPFAM" id="SSF50346">
    <property type="entry name" value="PRC-barrel domain"/>
    <property type="match status" value="1"/>
</dbReference>
<dbReference type="RefSeq" id="WP_068913093.1">
    <property type="nucleotide sequence ID" value="NZ_MBEW02000024.1"/>
</dbReference>
<dbReference type="InterPro" id="IPR027275">
    <property type="entry name" value="PRC-brl_dom"/>
</dbReference>
<gene>
    <name evidence="2" type="ORF">BBG48_008905</name>
</gene>
<dbReference type="Gene3D" id="2.30.30.240">
    <property type="entry name" value="PRC-barrel domain"/>
    <property type="match status" value="1"/>
</dbReference>
<sequence>MKNIKELLNLPVVSLKDGEEIGNIKTTYVNCDKKTVEYIVIQNNDSDTIKVEVVIPYLHLSSVGNYAATLESLSSVMDIKLLQFDDKKYKKQDDIISQVIITDTGDYVGKTYGFDFDEKTGEIESLLFDDAADNSSAISKEDIITLGHKLIIVKKNSNLTIVKKDLEERAFNKNNNIEIEFPKDALTEDTEENYNSVKKKYLQSKLYDMYPEEQKAEYTSTGKVDLDEFVSNREKKVLGQKTTQDLIGSNGEVVVYKGTELTEELIKKVKEMDENLFYELLATV</sequence>
<dbReference type="InterPro" id="IPR011033">
    <property type="entry name" value="PRC_barrel-like_sf"/>
</dbReference>
<name>A0A371IJL6_9FIRM</name>
<evidence type="ECO:0000313" key="2">
    <source>
        <dbReference type="EMBL" id="RDY20660.1"/>
    </source>
</evidence>
<dbReference type="Proteomes" id="UP000093352">
    <property type="component" value="Unassembled WGS sequence"/>
</dbReference>
<comment type="caution">
    <text evidence="2">The sequence shown here is derived from an EMBL/GenBank/DDBJ whole genome shotgun (WGS) entry which is preliminary data.</text>
</comment>
<feature type="domain" description="PRC-barrel" evidence="1">
    <location>
        <begin position="3"/>
        <end position="61"/>
    </location>
</feature>
<dbReference type="STRING" id="1871336.BBG48_09480"/>
<organism evidence="2 3">
    <name type="scientific">Criibacterium bergeronii</name>
    <dbReference type="NCBI Taxonomy" id="1871336"/>
    <lineage>
        <taxon>Bacteria</taxon>
        <taxon>Bacillati</taxon>
        <taxon>Bacillota</taxon>
        <taxon>Clostridia</taxon>
        <taxon>Peptostreptococcales</taxon>
        <taxon>Filifactoraceae</taxon>
        <taxon>Criibacterium</taxon>
    </lineage>
</organism>